<protein>
    <recommendedName>
        <fullName evidence="9">Fungal lipase-type domain-containing protein</fullName>
    </recommendedName>
</protein>
<evidence type="ECO:0000313" key="11">
    <source>
        <dbReference type="Proteomes" id="UP000607653"/>
    </source>
</evidence>
<evidence type="ECO:0000259" key="9">
    <source>
        <dbReference type="Pfam" id="PF01764"/>
    </source>
</evidence>
<keyword evidence="5" id="KW-0378">Hydrolase</keyword>
<dbReference type="Proteomes" id="UP000607653">
    <property type="component" value="Unassembled WGS sequence"/>
</dbReference>
<evidence type="ECO:0000256" key="6">
    <source>
        <dbReference type="ARBA" id="ARBA00022946"/>
    </source>
</evidence>
<dbReference type="PANTHER" id="PTHR31403:SF7">
    <property type="entry name" value="PHOSPHOLIPASE A1-IGAMMA3, CHLOROPLASTIC"/>
    <property type="match status" value="1"/>
</dbReference>
<organism evidence="10 11">
    <name type="scientific">Nelumbo nucifera</name>
    <name type="common">Sacred lotus</name>
    <dbReference type="NCBI Taxonomy" id="4432"/>
    <lineage>
        <taxon>Eukaryota</taxon>
        <taxon>Viridiplantae</taxon>
        <taxon>Streptophyta</taxon>
        <taxon>Embryophyta</taxon>
        <taxon>Tracheophyta</taxon>
        <taxon>Spermatophyta</taxon>
        <taxon>Magnoliopsida</taxon>
        <taxon>Proteales</taxon>
        <taxon>Nelumbonaceae</taxon>
        <taxon>Nelumbo</taxon>
    </lineage>
</organism>
<evidence type="ECO:0000256" key="4">
    <source>
        <dbReference type="ARBA" id="ARBA00022640"/>
    </source>
</evidence>
<proteinExistence type="inferred from homology"/>
<comment type="subcellular location">
    <subcellularLocation>
        <location evidence="1">Plastid</location>
        <location evidence="1">Chloroplast</location>
    </subcellularLocation>
</comment>
<evidence type="ECO:0000256" key="3">
    <source>
        <dbReference type="ARBA" id="ARBA00022528"/>
    </source>
</evidence>
<dbReference type="CDD" id="cd00519">
    <property type="entry name" value="Lipase_3"/>
    <property type="match status" value="1"/>
</dbReference>
<accession>A0A822YJW7</accession>
<dbReference type="Gene3D" id="3.40.50.1820">
    <property type="entry name" value="alpha/beta hydrolase"/>
    <property type="match status" value="1"/>
</dbReference>
<keyword evidence="3" id="KW-0150">Chloroplast</keyword>
<name>A0A822YJW7_NELNU</name>
<dbReference type="InterPro" id="IPR002921">
    <property type="entry name" value="Fungal_lipase-type"/>
</dbReference>
<keyword evidence="8" id="KW-0443">Lipid metabolism</keyword>
<evidence type="ECO:0000256" key="7">
    <source>
        <dbReference type="ARBA" id="ARBA00022963"/>
    </source>
</evidence>
<keyword evidence="7" id="KW-0442">Lipid degradation</keyword>
<dbReference type="AlphaFoldDB" id="A0A822YJW7"/>
<dbReference type="FunFam" id="3.40.50.1820:FF:000065">
    <property type="entry name" value="Phospholipase A1-II 3"/>
    <property type="match status" value="1"/>
</dbReference>
<comment type="caution">
    <text evidence="10">The sequence shown here is derived from an EMBL/GenBank/DDBJ whole genome shotgun (WGS) entry which is preliminary data.</text>
</comment>
<keyword evidence="11" id="KW-1185">Reference proteome</keyword>
<dbReference type="PANTHER" id="PTHR31403">
    <property type="entry name" value="PHOSPHOLIPASE A1-IBETA2, CHLOROPLASTIC"/>
    <property type="match status" value="1"/>
</dbReference>
<dbReference type="GO" id="GO:0016042">
    <property type="term" value="P:lipid catabolic process"/>
    <property type="evidence" value="ECO:0007669"/>
    <property type="project" value="UniProtKB-KW"/>
</dbReference>
<reference evidence="10 11" key="1">
    <citation type="journal article" date="2020" name="Mol. Biol. Evol.">
        <title>Distinct Expression and Methylation Patterns for Genes with Different Fates following a Single Whole-Genome Duplication in Flowering Plants.</title>
        <authorList>
            <person name="Shi T."/>
            <person name="Rahmani R.S."/>
            <person name="Gugger P.F."/>
            <person name="Wang M."/>
            <person name="Li H."/>
            <person name="Zhang Y."/>
            <person name="Li Z."/>
            <person name="Wang Q."/>
            <person name="Van de Peer Y."/>
            <person name="Marchal K."/>
            <person name="Chen J."/>
        </authorList>
    </citation>
    <scope>NUCLEOTIDE SEQUENCE [LARGE SCALE GENOMIC DNA]</scope>
    <source>
        <tissue evidence="10">Leaf</tissue>
    </source>
</reference>
<feature type="domain" description="Fungal lipase-type" evidence="9">
    <location>
        <begin position="267"/>
        <end position="410"/>
    </location>
</feature>
<dbReference type="EMBL" id="DUZY01000002">
    <property type="protein sequence ID" value="DAD29658.1"/>
    <property type="molecule type" value="Genomic_DNA"/>
</dbReference>
<evidence type="ECO:0000256" key="5">
    <source>
        <dbReference type="ARBA" id="ARBA00022801"/>
    </source>
</evidence>
<dbReference type="GO" id="GO:0009507">
    <property type="term" value="C:chloroplast"/>
    <property type="evidence" value="ECO:0007669"/>
    <property type="project" value="UniProtKB-SubCell"/>
</dbReference>
<dbReference type="Pfam" id="PF01764">
    <property type="entry name" value="Lipase_3"/>
    <property type="match status" value="1"/>
</dbReference>
<dbReference type="GO" id="GO:0008970">
    <property type="term" value="F:phospholipase A1 activity"/>
    <property type="evidence" value="ECO:0007669"/>
    <property type="project" value="UniProtKB-ARBA"/>
</dbReference>
<evidence type="ECO:0000256" key="2">
    <source>
        <dbReference type="ARBA" id="ARBA00010701"/>
    </source>
</evidence>
<gene>
    <name evidence="10" type="ORF">HUJ06_031126</name>
</gene>
<sequence length="556" mass="63524">MSHHFVRLCGCQYVISIKQNILTFLDRSCKKSKFSENNHHITKALVLKISPHSYPLILTFNHSQVSIILPKVRKKLCFMATIFMVDNRTTRNNLCKSPNHLILPSSPKPRTLLKCSSVSSLISIWDEKAVVEHVEEEKPLRDVWQEIQGCNDWEGLLDPMDPVLRKEIIRYGEFAQASYDSFDFNPHSKYCGTCKFQGAHFFERLHMANLGYQISRYLYATSNISLPNFFQKAKISKVWSPHANWMGYVAVATDEKEIVRSGRRDIVIAWRGTVTYLEWIHDLKDILRPACFGGDPSIKIESGFLDLYTTKKQGCNYCTLVERYKGDELSITITGHSLGAALALLSAYDVAEMKLDVRRNGHSQTRIPVTVFSFSGPRVGNLKFKEMCDELGIKVLRVINVHDKVPTVPGVIANEKSQFQKYIEKVISFPWSYAHVGVEIALDHTNSPFLKSTFDLSCAHNLEAHLHLVDGYHGKGRRFCLANKRDIALVNKSSDFLREDYGVPPHWLQDENKGMVRSSDGRWVLPERPRMEAHPPDTAYHVEQVLKVFNSPVEKL</sequence>
<comment type="similarity">
    <text evidence="2">Belongs to the AB hydrolase superfamily. Lipase family.</text>
</comment>
<evidence type="ECO:0000256" key="1">
    <source>
        <dbReference type="ARBA" id="ARBA00004229"/>
    </source>
</evidence>
<evidence type="ECO:0000313" key="10">
    <source>
        <dbReference type="EMBL" id="DAD29658.1"/>
    </source>
</evidence>
<keyword evidence="6" id="KW-0809">Transit peptide</keyword>
<dbReference type="SUPFAM" id="SSF53474">
    <property type="entry name" value="alpha/beta-Hydrolases"/>
    <property type="match status" value="1"/>
</dbReference>
<keyword evidence="4" id="KW-0934">Plastid</keyword>
<dbReference type="InterPro" id="IPR029058">
    <property type="entry name" value="AB_hydrolase_fold"/>
</dbReference>
<evidence type="ECO:0000256" key="8">
    <source>
        <dbReference type="ARBA" id="ARBA00023098"/>
    </source>
</evidence>